<feature type="non-terminal residue" evidence="2">
    <location>
        <position position="1"/>
    </location>
</feature>
<accession>A0A0G4MTL1</accession>
<reference evidence="2 3" key="1">
    <citation type="submission" date="2015-05" db="EMBL/GenBank/DDBJ databases">
        <authorList>
            <person name="Wang D.B."/>
            <person name="Wang M."/>
        </authorList>
    </citation>
    <scope>NUCLEOTIDE SEQUENCE [LARGE SCALE GENOMIC DNA]</scope>
    <source>
        <strain evidence="2">VL1</strain>
    </source>
</reference>
<dbReference type="AlphaFoldDB" id="A0A0G4MTL1"/>
<evidence type="ECO:0000256" key="1">
    <source>
        <dbReference type="SAM" id="MobiDB-lite"/>
    </source>
</evidence>
<feature type="compositionally biased region" description="Basic and acidic residues" evidence="1">
    <location>
        <begin position="21"/>
        <end position="32"/>
    </location>
</feature>
<feature type="compositionally biased region" description="Basic and acidic residues" evidence="1">
    <location>
        <begin position="41"/>
        <end position="58"/>
    </location>
</feature>
<name>A0A0G4MTL1_VERLO</name>
<evidence type="ECO:0000313" key="2">
    <source>
        <dbReference type="EMBL" id="CRK37603.1"/>
    </source>
</evidence>
<sequence>EEEGRAEPRVLPLAVAPPQDCHTRVEKQRDAAADQPLVLPRHQDAHQSEGRRHGRPDCQEPGQGQRARISDAHRLVDADCGAGDVHQLYAFLPSG</sequence>
<dbReference type="EMBL" id="CVQH01024816">
    <property type="protein sequence ID" value="CRK37603.1"/>
    <property type="molecule type" value="Genomic_DNA"/>
</dbReference>
<evidence type="ECO:0000313" key="3">
    <source>
        <dbReference type="Proteomes" id="UP000044602"/>
    </source>
</evidence>
<dbReference type="Proteomes" id="UP000044602">
    <property type="component" value="Unassembled WGS sequence"/>
</dbReference>
<feature type="non-terminal residue" evidence="2">
    <location>
        <position position="95"/>
    </location>
</feature>
<organism evidence="2 3">
    <name type="scientific">Verticillium longisporum</name>
    <name type="common">Verticillium dahliae var. longisporum</name>
    <dbReference type="NCBI Taxonomy" id="100787"/>
    <lineage>
        <taxon>Eukaryota</taxon>
        <taxon>Fungi</taxon>
        <taxon>Dikarya</taxon>
        <taxon>Ascomycota</taxon>
        <taxon>Pezizomycotina</taxon>
        <taxon>Sordariomycetes</taxon>
        <taxon>Hypocreomycetidae</taxon>
        <taxon>Glomerellales</taxon>
        <taxon>Plectosphaerellaceae</taxon>
        <taxon>Verticillium</taxon>
    </lineage>
</organism>
<proteinExistence type="predicted"/>
<feature type="region of interest" description="Disordered" evidence="1">
    <location>
        <begin position="1"/>
        <end position="68"/>
    </location>
</feature>
<protein>
    <submittedName>
        <fullName evidence="2">Uncharacterized protein</fullName>
    </submittedName>
</protein>
<keyword evidence="3" id="KW-1185">Reference proteome</keyword>
<gene>
    <name evidence="2" type="ORF">BN1708_020295</name>
</gene>